<dbReference type="Proteomes" id="UP000253792">
    <property type="component" value="Unassembled WGS sequence"/>
</dbReference>
<proteinExistence type="predicted"/>
<dbReference type="EMBL" id="PPTP01000004">
    <property type="protein sequence ID" value="RDB55713.1"/>
    <property type="molecule type" value="Genomic_DNA"/>
</dbReference>
<evidence type="ECO:0000313" key="2">
    <source>
        <dbReference type="Proteomes" id="UP000253792"/>
    </source>
</evidence>
<protein>
    <submittedName>
        <fullName evidence="1">Uncharacterized protein</fullName>
    </submittedName>
</protein>
<dbReference type="AlphaFoldDB" id="A0A369L7R0"/>
<reference evidence="1 2" key="1">
    <citation type="journal article" date="2018" name="Elife">
        <title>Discovery and characterization of a prevalent human gut bacterial enzyme sufficient for the inactivation of a family of plant toxins.</title>
        <authorList>
            <person name="Koppel N."/>
            <person name="Bisanz J.E."/>
            <person name="Pandelia M.E."/>
            <person name="Turnbaugh P.J."/>
            <person name="Balskus E.P."/>
        </authorList>
    </citation>
    <scope>NUCLEOTIDE SEQUENCE [LARGE SCALE GENOMIC DNA]</scope>
    <source>
        <strain evidence="2">anaerobia AP69FAA</strain>
    </source>
</reference>
<evidence type="ECO:0000313" key="1">
    <source>
        <dbReference type="EMBL" id="RDB55713.1"/>
    </source>
</evidence>
<dbReference type="RefSeq" id="WP_114620654.1">
    <property type="nucleotide sequence ID" value="NZ_PPTP01000004.1"/>
</dbReference>
<accession>A0A369L7R0</accession>
<sequence>MSIVNGHIAASRSAQQPAELAAMLCAFEVQTMSFAGKTADECGATKPCLPSYYYSYRYL</sequence>
<organism evidence="1 2">
    <name type="scientific">Senegalimassilia anaerobia</name>
    <dbReference type="NCBI Taxonomy" id="1473216"/>
    <lineage>
        <taxon>Bacteria</taxon>
        <taxon>Bacillati</taxon>
        <taxon>Actinomycetota</taxon>
        <taxon>Coriobacteriia</taxon>
        <taxon>Coriobacteriales</taxon>
        <taxon>Coriobacteriaceae</taxon>
        <taxon>Senegalimassilia</taxon>
    </lineage>
</organism>
<gene>
    <name evidence="1" type="ORF">C1880_05720</name>
</gene>
<name>A0A369L7R0_9ACTN</name>
<dbReference type="STRING" id="1034345.GCA_000236865_00702"/>
<keyword evidence="2" id="KW-1185">Reference proteome</keyword>
<comment type="caution">
    <text evidence="1">The sequence shown here is derived from an EMBL/GenBank/DDBJ whole genome shotgun (WGS) entry which is preliminary data.</text>
</comment>